<protein>
    <submittedName>
        <fullName evidence="1">Uncharacterized protein</fullName>
    </submittedName>
</protein>
<gene>
    <name evidence="1" type="ORF">SAMN05421743_10818</name>
</gene>
<proteinExistence type="predicted"/>
<dbReference type="EMBL" id="FNQR01000008">
    <property type="protein sequence ID" value="SEA76611.1"/>
    <property type="molecule type" value="Genomic_DNA"/>
</dbReference>
<name>A0A1H4DV40_9BACI</name>
<reference evidence="1 2" key="1">
    <citation type="submission" date="2016-10" db="EMBL/GenBank/DDBJ databases">
        <authorList>
            <person name="de Groot N.N."/>
        </authorList>
    </citation>
    <scope>NUCLEOTIDE SEQUENCE [LARGE SCALE GENOMIC DNA]</scope>
    <source>
        <strain evidence="1 2">CCM7597</strain>
    </source>
</reference>
<evidence type="ECO:0000313" key="1">
    <source>
        <dbReference type="EMBL" id="SEA76611.1"/>
    </source>
</evidence>
<accession>A0A1H4DV40</accession>
<evidence type="ECO:0000313" key="2">
    <source>
        <dbReference type="Proteomes" id="UP000198584"/>
    </source>
</evidence>
<keyword evidence="2" id="KW-1185">Reference proteome</keyword>
<sequence length="38" mass="4326">MKEDINLQEVLQNIIKLSEAAEIETTQEAIEELIQQLG</sequence>
<dbReference type="AlphaFoldDB" id="A0A1H4DV40"/>
<dbReference type="STRING" id="571932.SAMN05421743_10818"/>
<dbReference type="Proteomes" id="UP000198584">
    <property type="component" value="Unassembled WGS sequence"/>
</dbReference>
<organism evidence="1 2">
    <name type="scientific">Thalassobacillus cyri</name>
    <dbReference type="NCBI Taxonomy" id="571932"/>
    <lineage>
        <taxon>Bacteria</taxon>
        <taxon>Bacillati</taxon>
        <taxon>Bacillota</taxon>
        <taxon>Bacilli</taxon>
        <taxon>Bacillales</taxon>
        <taxon>Bacillaceae</taxon>
        <taxon>Thalassobacillus</taxon>
    </lineage>
</organism>